<dbReference type="InterPro" id="IPR013930">
    <property type="entry name" value="RPAP1_N"/>
</dbReference>
<feature type="compositionally biased region" description="Basic residues" evidence="5">
    <location>
        <begin position="83"/>
        <end position="93"/>
    </location>
</feature>
<feature type="region of interest" description="Disordered" evidence="5">
    <location>
        <begin position="285"/>
        <end position="304"/>
    </location>
</feature>
<dbReference type="PANTHER" id="PTHR21483">
    <property type="entry name" value="RNA POLYMERASE II-ASSOCIATED PROTEIN 1"/>
    <property type="match status" value="1"/>
</dbReference>
<comment type="subcellular location">
    <subcellularLocation>
        <location evidence="1">Nucleus</location>
    </subcellularLocation>
</comment>
<dbReference type="Pfam" id="PF08620">
    <property type="entry name" value="RPAP1_C"/>
    <property type="match status" value="1"/>
</dbReference>
<name>A0ABN8S5X8_9CNID</name>
<evidence type="ECO:0000256" key="4">
    <source>
        <dbReference type="ARBA" id="ARBA00023242"/>
    </source>
</evidence>
<keyword evidence="3" id="KW-0804">Transcription</keyword>
<keyword evidence="10" id="KW-1185">Reference proteome</keyword>
<evidence type="ECO:0000313" key="9">
    <source>
        <dbReference type="EMBL" id="CAH3186879.1"/>
    </source>
</evidence>
<comment type="caution">
    <text evidence="9">The sequence shown here is derived from an EMBL/GenBank/DDBJ whole genome shotgun (WGS) entry which is preliminary data.</text>
</comment>
<dbReference type="InterPro" id="IPR039913">
    <property type="entry name" value="RPAP1/Rba50"/>
</dbReference>
<feature type="domain" description="RPAP1 C-terminal" evidence="6">
    <location>
        <begin position="393"/>
        <end position="458"/>
    </location>
</feature>
<evidence type="ECO:0000256" key="1">
    <source>
        <dbReference type="ARBA" id="ARBA00004123"/>
    </source>
</evidence>
<evidence type="ECO:0000259" key="7">
    <source>
        <dbReference type="Pfam" id="PF08621"/>
    </source>
</evidence>
<protein>
    <recommendedName>
        <fullName evidence="11">RNA polymerase II-associated protein 1</fullName>
    </recommendedName>
</protein>
<feature type="compositionally biased region" description="Polar residues" evidence="5">
    <location>
        <begin position="28"/>
        <end position="38"/>
    </location>
</feature>
<proteinExistence type="inferred from homology"/>
<keyword evidence="4" id="KW-0539">Nucleus</keyword>
<organism evidence="9 10">
    <name type="scientific">Porites evermanni</name>
    <dbReference type="NCBI Taxonomy" id="104178"/>
    <lineage>
        <taxon>Eukaryota</taxon>
        <taxon>Metazoa</taxon>
        <taxon>Cnidaria</taxon>
        <taxon>Anthozoa</taxon>
        <taxon>Hexacorallia</taxon>
        <taxon>Scleractinia</taxon>
        <taxon>Fungiina</taxon>
        <taxon>Poritidae</taxon>
        <taxon>Porites</taxon>
    </lineage>
</organism>
<evidence type="ECO:0000259" key="6">
    <source>
        <dbReference type="Pfam" id="PF08620"/>
    </source>
</evidence>
<feature type="region of interest" description="Disordered" evidence="5">
    <location>
        <begin position="530"/>
        <end position="551"/>
    </location>
</feature>
<dbReference type="SUPFAM" id="SSF48371">
    <property type="entry name" value="ARM repeat"/>
    <property type="match status" value="1"/>
</dbReference>
<feature type="region of interest" description="Disordered" evidence="5">
    <location>
        <begin position="28"/>
        <end position="103"/>
    </location>
</feature>
<dbReference type="InterPro" id="IPR013929">
    <property type="entry name" value="RPAP1_C"/>
</dbReference>
<dbReference type="InterPro" id="IPR057989">
    <property type="entry name" value="TPR_RPAP1/MINIYO-like"/>
</dbReference>
<dbReference type="PANTHER" id="PTHR21483:SF18">
    <property type="entry name" value="RNA POLYMERASE II-ASSOCIATED PROTEIN 1"/>
    <property type="match status" value="1"/>
</dbReference>
<comment type="similarity">
    <text evidence="2">Belongs to the RPAP1 family.</text>
</comment>
<evidence type="ECO:0008006" key="11">
    <source>
        <dbReference type="Google" id="ProtNLM"/>
    </source>
</evidence>
<evidence type="ECO:0000313" key="10">
    <source>
        <dbReference type="Proteomes" id="UP001159427"/>
    </source>
</evidence>
<evidence type="ECO:0000259" key="8">
    <source>
        <dbReference type="Pfam" id="PF25766"/>
    </source>
</evidence>
<evidence type="ECO:0000256" key="3">
    <source>
        <dbReference type="ARBA" id="ARBA00023163"/>
    </source>
</evidence>
<feature type="compositionally biased region" description="Basic and acidic residues" evidence="5">
    <location>
        <begin position="535"/>
        <end position="551"/>
    </location>
</feature>
<feature type="domain" description="RPAP1 N-terminal" evidence="7">
    <location>
        <begin position="241"/>
        <end position="285"/>
    </location>
</feature>
<dbReference type="EMBL" id="CALNXI010002373">
    <property type="protein sequence ID" value="CAH3186879.1"/>
    <property type="molecule type" value="Genomic_DNA"/>
</dbReference>
<accession>A0ABN8S5X8</accession>
<dbReference type="InterPro" id="IPR016024">
    <property type="entry name" value="ARM-type_fold"/>
</dbReference>
<feature type="compositionally biased region" description="Basic and acidic residues" evidence="5">
    <location>
        <begin position="285"/>
        <end position="296"/>
    </location>
</feature>
<evidence type="ECO:0000256" key="2">
    <source>
        <dbReference type="ARBA" id="ARBA00009953"/>
    </source>
</evidence>
<sequence length="1454" mass="162734">MFSRPGTEDTESDLLRFQEEFLAGRLNPSATVVRSNNEGENRPASAGGKRVSPSAPEVERDVVTLEGLPTLQPPNQADPGLPPKKKSRFKSRRQNKEQDDKEDVDCAELLDIHDRHVTSVLSQIKEREIQYGSIRAPEVSERGFPVALHRGNMTDQKSSSTKGNNSEGKRSLFARQFAASGGITFGVKEHKRDNSQLKTKTKETLKVNSPRAPQFVNSSIVSGEGLMQSGSKEMLLNKEVEEIHKENTAKLESMSHEEILEEQARIKASLDPSLVAFLTLRQRKNEDERTHTDTSMERSNGGEFHGHITSCAMDIESNHDGKHVHFSENVEIIKPDNEEETISDHSTADGCITIGDMEVSSKWLHMGTVETEKLEWMKDCQTPSAVESKEGRQARFDFNGNLVDQSDDIPEYLGLHHHGDDPSSAGYTLEELTVLARSSFLQQRVLALQVLARIIRQAQLGVFQEHLDDNIVSVLLDAGVLFLLRWALDDSSDAVIAAAIQCFAAILIVPSDKELADKLFSFPRGHELPSLSPVNEKEQKRSNEEEEGEKGLTDAELLKQDVVKGLIQMSILPRLRYVLEVCCPAAPAVQDILDILTRICQHSTQVASEVIKCPRLVEAIFVNFLPLSWKTSEEMNGSVNGQPVSGAMRFVRSICCAGRHMAAMLISKYNLLDRLMRYTALTPGNMQVELQEAYSLYIESLQTWRVCVLYGLGCDSVREMYSAFIEHLQLVQSLSILVTMPEGKAELSCVTAVFGVIEAAIYAASTSADHKAQGNASTTEEHHGIDSLPPLALNWSHVTGFLPLIGAIITKWVKEIVDSDTTTLQPENLCLLSGSLAILTAFYTKPLEQGTHSPVETLHELEQLTSTVLLPIISSKFLDSCFTQISLSHDIRSSKPSEKAIMSLPGYGSLEVSCKVGKPFVEVHIHELIGFISSLLQLMYQVTKLHKGLAEKFVAVLHREAILKYLMLVVKSKACTSSMKDEALCFLSRQEHHLHYFLLKLANNVFEATESQELISTVPLWHEVGLLLFSKLLHGDEFYAFDLLSTVLFNSKFFRVPTNEPSSLHVIKDLSEMSLASPPQSTTYDASTASRGELVAEAYNNLPYIRSVFVDSFQGKKRALDFSRSLSLHQVRKTQSFLVSPCTGPIQPADWMFLPIVKLHNQAISVEMKGKEIDTVASQAVSIVTATLQLVLLLEDWRPSCLRHVSMTSRIARIMCVFLTGSDLFLNSKVHDYLSVLLRIYTNSAKLAKLDFNSPIPGLTSFYDLYASVLSQYSAVSFGDPLFGCFVVLPLTQRHDIKFRRAVWDEHIGVLRALAIPLDQLPIPLEEFLYPIERNQSLLALYLRALATQTVRAQWSPLFYLVAVHHVNAFIFQRVNPEDDRGLRQKITLLKQVLAVQNENVRHDVLHYYKPVPSDSTQLFEKFTSLPVDRQLLLRNRENLEDCRKMYQKIASCE</sequence>
<reference evidence="9 10" key="1">
    <citation type="submission" date="2022-05" db="EMBL/GenBank/DDBJ databases">
        <authorList>
            <consortium name="Genoscope - CEA"/>
            <person name="William W."/>
        </authorList>
    </citation>
    <scope>NUCLEOTIDE SEQUENCE [LARGE SCALE GENOMIC DNA]</scope>
</reference>
<feature type="domain" description="RPAP1/MINIYO-like TPR repeats" evidence="8">
    <location>
        <begin position="1152"/>
        <end position="1374"/>
    </location>
</feature>
<gene>
    <name evidence="9" type="ORF">PEVE_00017193</name>
</gene>
<dbReference type="Pfam" id="PF25766">
    <property type="entry name" value="TPR_RPAP1"/>
    <property type="match status" value="1"/>
</dbReference>
<evidence type="ECO:0000256" key="5">
    <source>
        <dbReference type="SAM" id="MobiDB-lite"/>
    </source>
</evidence>
<dbReference type="Proteomes" id="UP001159427">
    <property type="component" value="Unassembled WGS sequence"/>
</dbReference>
<dbReference type="Pfam" id="PF08621">
    <property type="entry name" value="RPAP1_N"/>
    <property type="match status" value="1"/>
</dbReference>